<evidence type="ECO:0000256" key="1">
    <source>
        <dbReference type="ARBA" id="ARBA00022603"/>
    </source>
</evidence>
<keyword evidence="2" id="KW-0808">Transferase</keyword>
<comment type="caution">
    <text evidence="4">The sequence shown here is derived from an EMBL/GenBank/DDBJ whole genome shotgun (WGS) entry which is preliminary data.</text>
</comment>
<dbReference type="CDD" id="cd02440">
    <property type="entry name" value="AdoMet_MTases"/>
    <property type="match status" value="1"/>
</dbReference>
<evidence type="ECO:0000256" key="2">
    <source>
        <dbReference type="ARBA" id="ARBA00022679"/>
    </source>
</evidence>
<dbReference type="Proteomes" id="UP000095329">
    <property type="component" value="Unassembled WGS sequence"/>
</dbReference>
<sequence length="218" mass="23095">MGDEPGTDGWLEDTRVSYDTVAADYAEQVRHLLDETPEERAALAHFAGLVRAGGGGPVADVGCGPGRVTAHLRGLGVDAFGIDLSPGMIDVARRGHPGVRFEVGTMTDLALADGSLAGLVAWYSLIHVPDDDIGVVLAHFRRALRPGGPLLLGFHAGDGSRLRTEGYGGHPMKVHMHRRRPGRMGAWLDSAGFAVEAHRTLTSAESALGAILLARRVR</sequence>
<dbReference type="STRING" id="1306406.J116_001505"/>
<accession>A0A1D3DM17</accession>
<dbReference type="Pfam" id="PF13649">
    <property type="entry name" value="Methyltransf_25"/>
    <property type="match status" value="1"/>
</dbReference>
<evidence type="ECO:0000313" key="5">
    <source>
        <dbReference type="Proteomes" id="UP000095329"/>
    </source>
</evidence>
<dbReference type="eggNOG" id="COG2226">
    <property type="taxonomic scope" value="Bacteria"/>
</dbReference>
<keyword evidence="1 4" id="KW-0489">Methyltransferase</keyword>
<dbReference type="SUPFAM" id="SSF53335">
    <property type="entry name" value="S-adenosyl-L-methionine-dependent methyltransferases"/>
    <property type="match status" value="1"/>
</dbReference>
<dbReference type="OrthoDB" id="9805171at2"/>
<dbReference type="InterPro" id="IPR041698">
    <property type="entry name" value="Methyltransf_25"/>
</dbReference>
<protein>
    <submittedName>
        <fullName evidence="4">Methyltransferase</fullName>
    </submittedName>
</protein>
<name>A0A1D3DM17_9ACTN</name>
<evidence type="ECO:0000313" key="4">
    <source>
        <dbReference type="EMBL" id="OEJ93341.1"/>
    </source>
</evidence>
<dbReference type="EMBL" id="ASHX02000001">
    <property type="protein sequence ID" value="OEJ93341.1"/>
    <property type="molecule type" value="Genomic_DNA"/>
</dbReference>
<gene>
    <name evidence="4" type="ORF">J116_001505</name>
</gene>
<proteinExistence type="predicted"/>
<dbReference type="Gene3D" id="3.40.50.150">
    <property type="entry name" value="Vaccinia Virus protein VP39"/>
    <property type="match status" value="1"/>
</dbReference>
<dbReference type="PANTHER" id="PTHR43861:SF1">
    <property type="entry name" value="TRANS-ACONITATE 2-METHYLTRANSFERASE"/>
    <property type="match status" value="1"/>
</dbReference>
<reference evidence="4 5" key="1">
    <citation type="journal article" date="2013" name="Genome Announc.">
        <title>Genome Sequence of Streptomyces violaceusniger Strain SPC6, a Halotolerant Streptomycete That Exhibits Rapid Growth and Development.</title>
        <authorList>
            <person name="Chen X."/>
            <person name="Zhang B."/>
            <person name="Zhang W."/>
            <person name="Wu X."/>
            <person name="Zhang M."/>
            <person name="Chen T."/>
            <person name="Liu G."/>
            <person name="Dyson P."/>
        </authorList>
    </citation>
    <scope>NUCLEOTIDE SEQUENCE [LARGE SCALE GENOMIC DNA]</scope>
    <source>
        <strain evidence="4 5">SPC6</strain>
    </source>
</reference>
<dbReference type="PANTHER" id="PTHR43861">
    <property type="entry name" value="TRANS-ACONITATE 2-METHYLTRANSFERASE-RELATED"/>
    <property type="match status" value="1"/>
</dbReference>
<keyword evidence="5" id="KW-1185">Reference proteome</keyword>
<dbReference type="GO" id="GO:0032259">
    <property type="term" value="P:methylation"/>
    <property type="evidence" value="ECO:0007669"/>
    <property type="project" value="UniProtKB-KW"/>
</dbReference>
<organism evidence="4 5">
    <name type="scientific">Streptomyces thermolilacinus SPC6</name>
    <dbReference type="NCBI Taxonomy" id="1306406"/>
    <lineage>
        <taxon>Bacteria</taxon>
        <taxon>Bacillati</taxon>
        <taxon>Actinomycetota</taxon>
        <taxon>Actinomycetes</taxon>
        <taxon>Kitasatosporales</taxon>
        <taxon>Streptomycetaceae</taxon>
        <taxon>Streptomyces</taxon>
    </lineage>
</organism>
<dbReference type="GO" id="GO:0008168">
    <property type="term" value="F:methyltransferase activity"/>
    <property type="evidence" value="ECO:0007669"/>
    <property type="project" value="UniProtKB-KW"/>
</dbReference>
<dbReference type="RefSeq" id="WP_023591133.1">
    <property type="nucleotide sequence ID" value="NZ_ASHX02000001.1"/>
</dbReference>
<evidence type="ECO:0000259" key="3">
    <source>
        <dbReference type="Pfam" id="PF13649"/>
    </source>
</evidence>
<dbReference type="AlphaFoldDB" id="A0A1D3DM17"/>
<dbReference type="InterPro" id="IPR029063">
    <property type="entry name" value="SAM-dependent_MTases_sf"/>
</dbReference>
<dbReference type="GO" id="GO:0017000">
    <property type="term" value="P:antibiotic biosynthetic process"/>
    <property type="evidence" value="ECO:0007669"/>
    <property type="project" value="UniProtKB-ARBA"/>
</dbReference>
<feature type="domain" description="Methyltransferase" evidence="3">
    <location>
        <begin position="58"/>
        <end position="148"/>
    </location>
</feature>